<dbReference type="PANTHER" id="PTHR36120:SF1">
    <property type="entry name" value="L-FUCOSE ISOMERASE C-TERMINAL DOMAIN-CONTAINING PROTEIN"/>
    <property type="match status" value="1"/>
</dbReference>
<gene>
    <name evidence="3" type="ORF">CE91St30_22630</name>
</gene>
<dbReference type="RefSeq" id="WP_244386053.1">
    <property type="nucleotide sequence ID" value="NZ_AP025564.1"/>
</dbReference>
<sequence length="506" mass="57456">MDVSFKRPIDEKCVVLPVFGALIHDYAYEGPCRFGNKDELTHEFDEMAAAAGLKAFNEKLVDKLSGPDIELMDTVFAANSDEFNLLQDTIGEIEALKGRFDAILLDGNPMPFWAREVYQHFDCPILIHTDTGAITMSEVCDAHNRGYDNVYATLYWDDVRDRLRCIKVMKALAHTRTLKMIRHESDLYLTDDFEVAADFGVSARSVNLHEVVDQLDRSDGFNNHTLPERRAYNLSKDEEAEAEKIADELLDGAKDVFMDRDKLLKSVRFNVLTRKLMKHFGCNSFTAQCKECCATTRLNHEQVTFCLGHSLNNEAGIPSACEGDMNALHAMVVMMCLSRKAPYQSNTTPVVIEDGEIYGAMWFSPHECMDEYPNKLYCTWHATPNRKMHGFDLDDEYGVGPFAANAGFGATIRYDFNDHIGEEITMMRFNPAGTRMLVYKSKIVGGTGYDRYGCPEGPYFPLEDRDGAFMEQNEFGDHTALVYGDYRKDLKLLAEMMKIEYVEFTD</sequence>
<evidence type="ECO:0000256" key="2">
    <source>
        <dbReference type="ARBA" id="ARBA00023277"/>
    </source>
</evidence>
<dbReference type="SUPFAM" id="SSF53743">
    <property type="entry name" value="FucI/AraA N-terminal and middle domains"/>
    <property type="match status" value="1"/>
</dbReference>
<organism evidence="3 4">
    <name type="scientific">Raoultibacter timonensis</name>
    <dbReference type="NCBI Taxonomy" id="1907662"/>
    <lineage>
        <taxon>Bacteria</taxon>
        <taxon>Bacillati</taxon>
        <taxon>Actinomycetota</taxon>
        <taxon>Coriobacteriia</taxon>
        <taxon>Eggerthellales</taxon>
        <taxon>Eggerthellaceae</taxon>
        <taxon>Raoultibacter</taxon>
    </lineage>
</organism>
<keyword evidence="2" id="KW-0119">Carbohydrate metabolism</keyword>
<evidence type="ECO:0008006" key="5">
    <source>
        <dbReference type="Google" id="ProtNLM"/>
    </source>
</evidence>
<dbReference type="PANTHER" id="PTHR36120">
    <property type="entry name" value="FUCOSE ISOMERASE"/>
    <property type="match status" value="1"/>
</dbReference>
<keyword evidence="1" id="KW-0413">Isomerase</keyword>
<evidence type="ECO:0000313" key="4">
    <source>
        <dbReference type="Proteomes" id="UP001320544"/>
    </source>
</evidence>
<name>A0ABN6MG20_9ACTN</name>
<reference evidence="3 4" key="1">
    <citation type="submission" date="2022-01" db="EMBL/GenBank/DDBJ databases">
        <title>Novel bile acid biosynthetic pathways are enriched in the microbiome of centenarians.</title>
        <authorList>
            <person name="Sato Y."/>
            <person name="Atarashi K."/>
            <person name="Plichta R.D."/>
            <person name="Arai Y."/>
            <person name="Sasajima S."/>
            <person name="Kearney M.S."/>
            <person name="Suda W."/>
            <person name="Takeshita K."/>
            <person name="Sasaki T."/>
            <person name="Okamoto S."/>
            <person name="Skelly N.A."/>
            <person name="Okamura Y."/>
            <person name="Vlamakis H."/>
            <person name="Li Y."/>
            <person name="Tanoue T."/>
            <person name="Takei H."/>
            <person name="Nittono H."/>
            <person name="Narushima S."/>
            <person name="Irie J."/>
            <person name="Itoh H."/>
            <person name="Moriya K."/>
            <person name="Sugiura Y."/>
            <person name="Suematsu M."/>
            <person name="Moritoki N."/>
            <person name="Shibata S."/>
            <person name="Littman R.D."/>
            <person name="Fischbach A.M."/>
            <person name="Uwamino Y."/>
            <person name="Inoue T."/>
            <person name="Honda A."/>
            <person name="Hattori M."/>
            <person name="Murai T."/>
            <person name="Xavier J.R."/>
            <person name="Hirose N."/>
            <person name="Honda K."/>
        </authorList>
    </citation>
    <scope>NUCLEOTIDE SEQUENCE [LARGE SCALE GENOMIC DNA]</scope>
    <source>
        <strain evidence="3 4">CE91-St30</strain>
    </source>
</reference>
<keyword evidence="4" id="KW-1185">Reference proteome</keyword>
<dbReference type="InterPro" id="IPR009015">
    <property type="entry name" value="Fucose_isomerase_N/cen_sf"/>
</dbReference>
<proteinExistence type="predicted"/>
<dbReference type="Proteomes" id="UP001320544">
    <property type="component" value="Chromosome"/>
</dbReference>
<evidence type="ECO:0000256" key="1">
    <source>
        <dbReference type="ARBA" id="ARBA00023235"/>
    </source>
</evidence>
<protein>
    <recommendedName>
        <fullName evidence="5">L-fucose isomerase-like protein</fullName>
    </recommendedName>
</protein>
<evidence type="ECO:0000313" key="3">
    <source>
        <dbReference type="EMBL" id="BDE96930.1"/>
    </source>
</evidence>
<accession>A0ABN6MG20</accession>
<dbReference type="EMBL" id="AP025564">
    <property type="protein sequence ID" value="BDE96930.1"/>
    <property type="molecule type" value="Genomic_DNA"/>
</dbReference>